<proteinExistence type="predicted"/>
<accession>A0ABD3FR31</accession>
<dbReference type="Proteomes" id="UP001632037">
    <property type="component" value="Unassembled WGS sequence"/>
</dbReference>
<dbReference type="SUPFAM" id="SSF81631">
    <property type="entry name" value="PAP/OAS1 substrate-binding domain"/>
    <property type="match status" value="1"/>
</dbReference>
<keyword evidence="5" id="KW-0808">Transferase</keyword>
<reference evidence="11 12" key="1">
    <citation type="submission" date="2024-09" db="EMBL/GenBank/DDBJ databases">
        <title>Genome sequencing and assembly of Phytophthora oleae, isolate VK10A, causative agent of rot of olive drupes.</title>
        <authorList>
            <person name="Conti Taguali S."/>
            <person name="Riolo M."/>
            <person name="La Spada F."/>
            <person name="Cacciola S.O."/>
            <person name="Dionisio G."/>
        </authorList>
    </citation>
    <scope>NUCLEOTIDE SEQUENCE [LARGE SCALE GENOMIC DNA]</scope>
    <source>
        <strain evidence="11 12">VK10A</strain>
    </source>
</reference>
<comment type="caution">
    <text evidence="11">The sequence shown here is derived from an EMBL/GenBank/DDBJ whole genome shotgun (WGS) entry which is preliminary data.</text>
</comment>
<comment type="cofactor">
    <cofactor evidence="2">
        <name>Mg(2+)</name>
        <dbReference type="ChEBI" id="CHEBI:18420"/>
    </cofactor>
</comment>
<dbReference type="InterPro" id="IPR043519">
    <property type="entry name" value="NT_sf"/>
</dbReference>
<evidence type="ECO:0000256" key="8">
    <source>
        <dbReference type="PROSITE-ProRule" id="PRU00047"/>
    </source>
</evidence>
<evidence type="ECO:0000259" key="10">
    <source>
        <dbReference type="PROSITE" id="PS50158"/>
    </source>
</evidence>
<dbReference type="Pfam" id="PF00098">
    <property type="entry name" value="zf-CCHC"/>
    <property type="match status" value="1"/>
</dbReference>
<evidence type="ECO:0000256" key="2">
    <source>
        <dbReference type="ARBA" id="ARBA00001946"/>
    </source>
</evidence>
<dbReference type="SUPFAM" id="SSF81301">
    <property type="entry name" value="Nucleotidyltransferase"/>
    <property type="match status" value="1"/>
</dbReference>
<dbReference type="CDD" id="cd05402">
    <property type="entry name" value="NT_PAP_TUTase"/>
    <property type="match status" value="1"/>
</dbReference>
<organism evidence="11 12">
    <name type="scientific">Phytophthora oleae</name>
    <dbReference type="NCBI Taxonomy" id="2107226"/>
    <lineage>
        <taxon>Eukaryota</taxon>
        <taxon>Sar</taxon>
        <taxon>Stramenopiles</taxon>
        <taxon>Oomycota</taxon>
        <taxon>Peronosporomycetes</taxon>
        <taxon>Peronosporales</taxon>
        <taxon>Peronosporaceae</taxon>
        <taxon>Phytophthora</taxon>
    </lineage>
</organism>
<dbReference type="InterPro" id="IPR001878">
    <property type="entry name" value="Znf_CCHC"/>
</dbReference>
<dbReference type="PANTHER" id="PTHR12271:SF40">
    <property type="entry name" value="POLY(A) RNA POLYMERASE GLD2"/>
    <property type="match status" value="1"/>
</dbReference>
<dbReference type="Gene3D" id="1.10.1410.10">
    <property type="match status" value="1"/>
</dbReference>
<dbReference type="Pfam" id="PF03828">
    <property type="entry name" value="PAP_assoc"/>
    <property type="match status" value="1"/>
</dbReference>
<evidence type="ECO:0000256" key="1">
    <source>
        <dbReference type="ARBA" id="ARBA00001936"/>
    </source>
</evidence>
<feature type="compositionally biased region" description="Low complexity" evidence="9">
    <location>
        <begin position="479"/>
        <end position="497"/>
    </location>
</feature>
<evidence type="ECO:0000256" key="5">
    <source>
        <dbReference type="ARBA" id="ARBA00022679"/>
    </source>
</evidence>
<dbReference type="PANTHER" id="PTHR12271">
    <property type="entry name" value="POLY A POLYMERASE CID PAP -RELATED"/>
    <property type="match status" value="1"/>
</dbReference>
<feature type="region of interest" description="Disordered" evidence="9">
    <location>
        <begin position="427"/>
        <end position="547"/>
    </location>
</feature>
<dbReference type="SUPFAM" id="SSF57756">
    <property type="entry name" value="Retrovirus zinc finger-like domains"/>
    <property type="match status" value="1"/>
</dbReference>
<evidence type="ECO:0000256" key="9">
    <source>
        <dbReference type="SAM" id="MobiDB-lite"/>
    </source>
</evidence>
<feature type="domain" description="CCHC-type" evidence="10">
    <location>
        <begin position="382"/>
        <end position="396"/>
    </location>
</feature>
<dbReference type="InterPro" id="IPR036875">
    <property type="entry name" value="Znf_CCHC_sf"/>
</dbReference>
<protein>
    <recommendedName>
        <fullName evidence="10">CCHC-type domain-containing protein</fullName>
    </recommendedName>
</protein>
<evidence type="ECO:0000313" key="11">
    <source>
        <dbReference type="EMBL" id="KAL3668156.1"/>
    </source>
</evidence>
<comment type="cofactor">
    <cofactor evidence="1">
        <name>Mn(2+)</name>
        <dbReference type="ChEBI" id="CHEBI:29035"/>
    </cofactor>
</comment>
<keyword evidence="4" id="KW-0963">Cytoplasm</keyword>
<name>A0ABD3FR31_9STRA</name>
<evidence type="ECO:0000313" key="12">
    <source>
        <dbReference type="Proteomes" id="UP001632037"/>
    </source>
</evidence>
<dbReference type="InterPro" id="IPR002058">
    <property type="entry name" value="PAP_assoc"/>
</dbReference>
<dbReference type="AlphaFoldDB" id="A0ABD3FR31"/>
<keyword evidence="12" id="KW-1185">Reference proteome</keyword>
<dbReference type="Pfam" id="PF22600">
    <property type="entry name" value="MTPAP-like_central"/>
    <property type="match status" value="1"/>
</dbReference>
<gene>
    <name evidence="11" type="ORF">V7S43_007019</name>
</gene>
<evidence type="ECO:0000256" key="7">
    <source>
        <dbReference type="ARBA" id="ARBA00022842"/>
    </source>
</evidence>
<keyword evidence="6" id="KW-0479">Metal-binding</keyword>
<dbReference type="GO" id="GO:0016740">
    <property type="term" value="F:transferase activity"/>
    <property type="evidence" value="ECO:0007669"/>
    <property type="project" value="UniProtKB-KW"/>
</dbReference>
<keyword evidence="8" id="KW-0862">Zinc</keyword>
<dbReference type="GO" id="GO:0005737">
    <property type="term" value="C:cytoplasm"/>
    <property type="evidence" value="ECO:0007669"/>
    <property type="project" value="UniProtKB-SubCell"/>
</dbReference>
<keyword evidence="8" id="KW-0863">Zinc-finger</keyword>
<evidence type="ECO:0000256" key="4">
    <source>
        <dbReference type="ARBA" id="ARBA00022490"/>
    </source>
</evidence>
<dbReference type="PROSITE" id="PS50158">
    <property type="entry name" value="ZF_CCHC"/>
    <property type="match status" value="1"/>
</dbReference>
<dbReference type="SMART" id="SM00343">
    <property type="entry name" value="ZnF_C2HC"/>
    <property type="match status" value="2"/>
</dbReference>
<dbReference type="EMBL" id="JBIMZQ010000012">
    <property type="protein sequence ID" value="KAL3668156.1"/>
    <property type="molecule type" value="Genomic_DNA"/>
</dbReference>
<dbReference type="Gene3D" id="4.10.60.10">
    <property type="entry name" value="Zinc finger, CCHC-type"/>
    <property type="match status" value="1"/>
</dbReference>
<evidence type="ECO:0000256" key="6">
    <source>
        <dbReference type="ARBA" id="ARBA00022723"/>
    </source>
</evidence>
<feature type="compositionally biased region" description="Basic residues" evidence="9">
    <location>
        <begin position="468"/>
        <end position="477"/>
    </location>
</feature>
<sequence length="547" mass="61265">MGAANTLHKLTIDSIALLEQLEPNAVELAAKRAVRSRVQQLLKVEWPTCRILPFGSSESGLGFGGCDVDLGIYFEDVDAQVQFSPQERVALLTTACERLSGAFQVEEFVRNARVPVLKLWDPDRQVACDVCVGGINALLNTALLKCYGQVDPRVRPLVFAVKYWAKQRGINDPVNGTLSSYGYTLLLIFFLQSQYAEMQLPAVLSLFQDLQSQTKVSELLERLQKFPTMELSSTFGTSEMNSVGALLAGFFDFYAHRFNMEDEVVSVRVGQALPKTTKWSHPVSWRLSIEDPFELAHDVGRVIFHEKGQELIRSEFKRANDLLRGDQRLVYICEPDEASWDIISTCYICRGRDHATRDCGQLVHQRSRSGVGNRTMSHFSDCWYCGEYGHYKAECPMLFFRNIPRPVEVADSFSVAEATSIPLVGATPASTPIAIPVPPASKSISPRAYKERPWERGLSPNSSPMLRLSRKKKRTRHGSTSSNSSPSPSSPWNSQSNGLSQSEKRQRYQQQRQEQRRRNFALLEPTQKCGGNARSGKPCMGKVLCPS</sequence>
<keyword evidence="7" id="KW-0460">Magnesium</keyword>
<dbReference type="GO" id="GO:0008270">
    <property type="term" value="F:zinc ion binding"/>
    <property type="evidence" value="ECO:0007669"/>
    <property type="project" value="UniProtKB-KW"/>
</dbReference>
<comment type="subcellular location">
    <subcellularLocation>
        <location evidence="3">Cytoplasm</location>
    </subcellularLocation>
</comment>
<dbReference type="Gene3D" id="3.30.460.10">
    <property type="entry name" value="Beta Polymerase, domain 2"/>
    <property type="match status" value="1"/>
</dbReference>
<dbReference type="InterPro" id="IPR054708">
    <property type="entry name" value="MTPAP-like_central"/>
</dbReference>
<evidence type="ECO:0000256" key="3">
    <source>
        <dbReference type="ARBA" id="ARBA00004496"/>
    </source>
</evidence>